<dbReference type="Proteomes" id="UP000464658">
    <property type="component" value="Chromosome"/>
</dbReference>
<protein>
    <submittedName>
        <fullName evidence="1">Uncharacterized protein</fullName>
    </submittedName>
</protein>
<dbReference type="Pfam" id="PF13040">
    <property type="entry name" value="Fur_reg_FbpB"/>
    <property type="match status" value="1"/>
</dbReference>
<proteinExistence type="predicted"/>
<gene>
    <name evidence="1" type="ORF">BsIDN1_16450</name>
</gene>
<evidence type="ECO:0000313" key="1">
    <source>
        <dbReference type="EMBL" id="BBP88027.1"/>
    </source>
</evidence>
<reference evidence="1 2" key="1">
    <citation type="submission" date="2019-12" db="EMBL/GenBank/DDBJ databases">
        <title>Full genome sequence of a Bacillus safensis strain isolated from commercially available natto in Indonesia.</title>
        <authorList>
            <person name="Yoshida M."/>
            <person name="Uomi M."/>
            <person name="Waturangi D."/>
            <person name="Ekaputri J.J."/>
            <person name="Setiamarga D.H.E."/>
        </authorList>
    </citation>
    <scope>NUCLEOTIDE SEQUENCE [LARGE SCALE GENOMIC DNA]</scope>
    <source>
        <strain evidence="1 2">IDN1</strain>
    </source>
</reference>
<dbReference type="InterPro" id="IPR025004">
    <property type="entry name" value="SenN/SenS"/>
</dbReference>
<dbReference type="EMBL" id="AP021906">
    <property type="protein sequence ID" value="BBP88027.1"/>
    <property type="molecule type" value="Genomic_DNA"/>
</dbReference>
<evidence type="ECO:0000313" key="2">
    <source>
        <dbReference type="Proteomes" id="UP000464658"/>
    </source>
</evidence>
<name>A0A5S9M361_BACIA</name>
<organism evidence="1 2">
    <name type="scientific">Bacillus safensis</name>
    <dbReference type="NCBI Taxonomy" id="561879"/>
    <lineage>
        <taxon>Bacteria</taxon>
        <taxon>Bacillati</taxon>
        <taxon>Bacillota</taxon>
        <taxon>Bacilli</taxon>
        <taxon>Bacillales</taxon>
        <taxon>Bacillaceae</taxon>
        <taxon>Bacillus</taxon>
    </lineage>
</organism>
<sequence length="57" mass="7170">MRKDEEDGKKKKQKKYRKHMDLTLDILIERNKYEIYSNKERIEAIYDRIDEKHTRTK</sequence>
<dbReference type="AlphaFoldDB" id="A0A5S9M361"/>
<accession>A0A5S9M361</accession>